<accession>A0A7W6ZUL2</accession>
<protein>
    <submittedName>
        <fullName evidence="1">Uncharacterized protein</fullName>
    </submittedName>
</protein>
<proteinExistence type="predicted"/>
<evidence type="ECO:0000313" key="2">
    <source>
        <dbReference type="Proteomes" id="UP000543836"/>
    </source>
</evidence>
<comment type="caution">
    <text evidence="1">The sequence shown here is derived from an EMBL/GenBank/DDBJ whole genome shotgun (WGS) entry which is preliminary data.</text>
</comment>
<name>A0A7W6ZUL2_9HYPH</name>
<keyword evidence="2" id="KW-1185">Reference proteome</keyword>
<reference evidence="1 2" key="1">
    <citation type="submission" date="2020-08" db="EMBL/GenBank/DDBJ databases">
        <title>Genomic Encyclopedia of Type Strains, Phase IV (KMG-V): Genome sequencing to study the core and pangenomes of soil and plant-associated prokaryotes.</title>
        <authorList>
            <person name="Whitman W."/>
        </authorList>
    </citation>
    <scope>NUCLEOTIDE SEQUENCE [LARGE SCALE GENOMIC DNA]</scope>
    <source>
        <strain evidence="1 2">SEMIA 492</strain>
    </source>
</reference>
<dbReference type="Proteomes" id="UP000543836">
    <property type="component" value="Unassembled WGS sequence"/>
</dbReference>
<dbReference type="RefSeq" id="WP_154668584.1">
    <property type="nucleotide sequence ID" value="NZ_JACIIG010000006.1"/>
</dbReference>
<sequence>MTRETIRQRQDIDLSANYRPIALSAVKAAVSMMPTKNQDEPRKDCLKHLLLPENLPEP</sequence>
<gene>
    <name evidence="1" type="ORF">GGE60_003043</name>
</gene>
<evidence type="ECO:0000313" key="1">
    <source>
        <dbReference type="EMBL" id="MBB4568924.1"/>
    </source>
</evidence>
<dbReference type="AlphaFoldDB" id="A0A7W6ZUL2"/>
<organism evidence="1 2">
    <name type="scientific">Rhizobium leucaenae</name>
    <dbReference type="NCBI Taxonomy" id="29450"/>
    <lineage>
        <taxon>Bacteria</taxon>
        <taxon>Pseudomonadati</taxon>
        <taxon>Pseudomonadota</taxon>
        <taxon>Alphaproteobacteria</taxon>
        <taxon>Hyphomicrobiales</taxon>
        <taxon>Rhizobiaceae</taxon>
        <taxon>Rhizobium/Agrobacterium group</taxon>
        <taxon>Rhizobium</taxon>
    </lineage>
</organism>
<dbReference type="EMBL" id="JACIIG010000006">
    <property type="protein sequence ID" value="MBB4568924.1"/>
    <property type="molecule type" value="Genomic_DNA"/>
</dbReference>